<keyword evidence="3" id="KW-1185">Reference proteome</keyword>
<dbReference type="InParanoid" id="A0A804IJ01"/>
<organism evidence="2 3">
    <name type="scientific">Musa acuminata subsp. malaccensis</name>
    <name type="common">Wild banana</name>
    <name type="synonym">Musa malaccensis</name>
    <dbReference type="NCBI Taxonomy" id="214687"/>
    <lineage>
        <taxon>Eukaryota</taxon>
        <taxon>Viridiplantae</taxon>
        <taxon>Streptophyta</taxon>
        <taxon>Embryophyta</taxon>
        <taxon>Tracheophyta</taxon>
        <taxon>Spermatophyta</taxon>
        <taxon>Magnoliopsida</taxon>
        <taxon>Liliopsida</taxon>
        <taxon>Zingiberales</taxon>
        <taxon>Musaceae</taxon>
        <taxon>Musa</taxon>
    </lineage>
</organism>
<feature type="region of interest" description="Disordered" evidence="1">
    <location>
        <begin position="1"/>
        <end position="45"/>
    </location>
</feature>
<accession>A0A804IJ01</accession>
<name>A0A804IJ01_MUSAM</name>
<feature type="compositionally biased region" description="Polar residues" evidence="1">
    <location>
        <begin position="1"/>
        <end position="10"/>
    </location>
</feature>
<dbReference type="Proteomes" id="UP000012960">
    <property type="component" value="Unplaced"/>
</dbReference>
<evidence type="ECO:0000313" key="2">
    <source>
        <dbReference type="EnsemblPlants" id="Ma03_p32980.1"/>
    </source>
</evidence>
<dbReference type="Gramene" id="Ma03_t32980.1">
    <property type="protein sequence ID" value="Ma03_p32980.1"/>
    <property type="gene ID" value="Ma03_g32980"/>
</dbReference>
<dbReference type="AlphaFoldDB" id="A0A804IJ01"/>
<evidence type="ECO:0000256" key="1">
    <source>
        <dbReference type="SAM" id="MobiDB-lite"/>
    </source>
</evidence>
<sequence length="45" mass="4876">MLVRTTTPTTKLAGDETTENVRDQNPPIPDAEGDDETGCGRPTFQ</sequence>
<evidence type="ECO:0000313" key="3">
    <source>
        <dbReference type="Proteomes" id="UP000012960"/>
    </source>
</evidence>
<dbReference type="EnsemblPlants" id="Ma03_t32980.1">
    <property type="protein sequence ID" value="Ma03_p32980.1"/>
    <property type="gene ID" value="Ma03_g32980"/>
</dbReference>
<reference evidence="2" key="1">
    <citation type="submission" date="2021-05" db="UniProtKB">
        <authorList>
            <consortium name="EnsemblPlants"/>
        </authorList>
    </citation>
    <scope>IDENTIFICATION</scope>
    <source>
        <strain evidence="2">subsp. malaccensis</strain>
    </source>
</reference>
<protein>
    <submittedName>
        <fullName evidence="2">Uncharacterized protein</fullName>
    </submittedName>
</protein>
<proteinExistence type="predicted"/>